<accession>A0A4U0Y5D1</accession>
<evidence type="ECO:0000313" key="4">
    <source>
        <dbReference type="Proteomes" id="UP000309340"/>
    </source>
</evidence>
<organism evidence="3 4">
    <name type="scientific">Friedmanniomyces simplex</name>
    <dbReference type="NCBI Taxonomy" id="329884"/>
    <lineage>
        <taxon>Eukaryota</taxon>
        <taxon>Fungi</taxon>
        <taxon>Dikarya</taxon>
        <taxon>Ascomycota</taxon>
        <taxon>Pezizomycotina</taxon>
        <taxon>Dothideomycetes</taxon>
        <taxon>Dothideomycetidae</taxon>
        <taxon>Mycosphaerellales</taxon>
        <taxon>Teratosphaeriaceae</taxon>
        <taxon>Friedmanniomyces</taxon>
    </lineage>
</organism>
<dbReference type="OrthoDB" id="3514033at2759"/>
<feature type="region of interest" description="Disordered" evidence="1">
    <location>
        <begin position="109"/>
        <end position="166"/>
    </location>
</feature>
<comment type="caution">
    <text evidence="3">The sequence shown here is derived from an EMBL/GenBank/DDBJ whole genome shotgun (WGS) entry which is preliminary data.</text>
</comment>
<dbReference type="Proteomes" id="UP000309340">
    <property type="component" value="Unassembled WGS sequence"/>
</dbReference>
<reference evidence="3 4" key="1">
    <citation type="submission" date="2017-03" db="EMBL/GenBank/DDBJ databases">
        <title>Genomes of endolithic fungi from Antarctica.</title>
        <authorList>
            <person name="Coleine C."/>
            <person name="Masonjones S."/>
            <person name="Stajich J.E."/>
        </authorList>
    </citation>
    <scope>NUCLEOTIDE SEQUENCE [LARGE SCALE GENOMIC DNA]</scope>
    <source>
        <strain evidence="3 4">CCFEE 5184</strain>
    </source>
</reference>
<protein>
    <recommendedName>
        <fullName evidence="2">Stc1 domain-containing protein</fullName>
    </recommendedName>
</protein>
<gene>
    <name evidence="3" type="ORF">B0A55_00358</name>
</gene>
<evidence type="ECO:0000259" key="2">
    <source>
        <dbReference type="Pfam" id="PF12898"/>
    </source>
</evidence>
<feature type="domain" description="Stc1" evidence="2">
    <location>
        <begin position="26"/>
        <end position="110"/>
    </location>
</feature>
<proteinExistence type="predicted"/>
<dbReference type="Pfam" id="PF12898">
    <property type="entry name" value="Stc1"/>
    <property type="match status" value="1"/>
</dbReference>
<feature type="compositionally biased region" description="Polar residues" evidence="1">
    <location>
        <begin position="157"/>
        <end position="166"/>
    </location>
</feature>
<dbReference type="AlphaFoldDB" id="A0A4U0Y5D1"/>
<dbReference type="EMBL" id="NAJQ01000009">
    <property type="protein sequence ID" value="TKA83443.1"/>
    <property type="molecule type" value="Genomic_DNA"/>
</dbReference>
<dbReference type="STRING" id="329884.A0A4U0Y5D1"/>
<feature type="compositionally biased region" description="Low complexity" evidence="1">
    <location>
        <begin position="221"/>
        <end position="231"/>
    </location>
</feature>
<dbReference type="InterPro" id="IPR024630">
    <property type="entry name" value="Stc1"/>
</dbReference>
<evidence type="ECO:0000313" key="3">
    <source>
        <dbReference type="EMBL" id="TKA83443.1"/>
    </source>
</evidence>
<keyword evidence="4" id="KW-1185">Reference proteome</keyword>
<feature type="region of interest" description="Disordered" evidence="1">
    <location>
        <begin position="221"/>
        <end position="315"/>
    </location>
</feature>
<sequence length="315" mass="32542">MARSKDTYYNNTSLAVQRVNVPDKIKCTRCHKIKNQHAFSTNQQNELKAKILDDPRFNATLSEWVSCLQCTPSSQRFEFKCYDCDVVKGRKQFYKTQLRNPDRALCIPCSKRRRDTEPGGASDDDDNSSNSSGSRDSDDSCYGGGGGASDDEGASTMAGTMSGLSLHGTDTGTSSFQTSVTGGVKLAGATTGIASYTSAASRVASSSGVGAGGGGAAITGSSTAGGSVTPAQSGEQWPAHWGKGAASVVGSEARSYSTGAIGSSRRAAPFVGSAQTSGKGKFAKVRAGKQTARQAVTIDNGDEITTADSSGDDSD</sequence>
<name>A0A4U0Y5D1_9PEZI</name>
<evidence type="ECO:0000256" key="1">
    <source>
        <dbReference type="SAM" id="MobiDB-lite"/>
    </source>
</evidence>